<organism evidence="1 2">
    <name type="scientific">Paenibacillus chartarius</name>
    <dbReference type="NCBI Taxonomy" id="747481"/>
    <lineage>
        <taxon>Bacteria</taxon>
        <taxon>Bacillati</taxon>
        <taxon>Bacillota</taxon>
        <taxon>Bacilli</taxon>
        <taxon>Bacillales</taxon>
        <taxon>Paenibacillaceae</taxon>
        <taxon>Paenibacillus</taxon>
    </lineage>
</organism>
<dbReference type="RefSeq" id="WP_377467591.1">
    <property type="nucleotide sequence ID" value="NZ_JBHLWN010000004.1"/>
</dbReference>
<sequence length="80" mass="9246">MAMELGSLRPWALLCAGRRERVPVIGVLPVLKRMPALLLPAVRVYLGVRVLERAGWFVRLLPVLLLLENRTDWLRRRKCC</sequence>
<keyword evidence="2" id="KW-1185">Reference proteome</keyword>
<evidence type="ECO:0000313" key="1">
    <source>
        <dbReference type="EMBL" id="MFC0210964.1"/>
    </source>
</evidence>
<evidence type="ECO:0000313" key="2">
    <source>
        <dbReference type="Proteomes" id="UP001589776"/>
    </source>
</evidence>
<accession>A0ABV6DEC4</accession>
<proteinExistence type="predicted"/>
<gene>
    <name evidence="1" type="ORF">ACFFK0_00640</name>
</gene>
<comment type="caution">
    <text evidence="1">The sequence shown here is derived from an EMBL/GenBank/DDBJ whole genome shotgun (WGS) entry which is preliminary data.</text>
</comment>
<dbReference type="EMBL" id="JBHLWN010000004">
    <property type="protein sequence ID" value="MFC0210964.1"/>
    <property type="molecule type" value="Genomic_DNA"/>
</dbReference>
<reference evidence="1 2" key="1">
    <citation type="submission" date="2024-09" db="EMBL/GenBank/DDBJ databases">
        <authorList>
            <person name="Sun Q."/>
            <person name="Mori K."/>
        </authorList>
    </citation>
    <scope>NUCLEOTIDE SEQUENCE [LARGE SCALE GENOMIC DNA]</scope>
    <source>
        <strain evidence="1 2">CCM 7759</strain>
    </source>
</reference>
<name>A0ABV6DEC4_9BACL</name>
<protein>
    <submittedName>
        <fullName evidence="1">Uncharacterized protein</fullName>
    </submittedName>
</protein>
<dbReference type="Proteomes" id="UP001589776">
    <property type="component" value="Unassembled WGS sequence"/>
</dbReference>